<evidence type="ECO:0000313" key="2">
    <source>
        <dbReference type="EMBL" id="CEM49392.1"/>
    </source>
</evidence>
<dbReference type="PhylomeDB" id="A0A0G4HY05"/>
<organism evidence="2">
    <name type="scientific">Chromera velia CCMP2878</name>
    <dbReference type="NCBI Taxonomy" id="1169474"/>
    <lineage>
        <taxon>Eukaryota</taxon>
        <taxon>Sar</taxon>
        <taxon>Alveolata</taxon>
        <taxon>Colpodellida</taxon>
        <taxon>Chromeraceae</taxon>
        <taxon>Chromera</taxon>
    </lineage>
</organism>
<reference evidence="2" key="1">
    <citation type="submission" date="2014-11" db="EMBL/GenBank/DDBJ databases">
        <authorList>
            <person name="Otto D Thomas"/>
            <person name="Naeem Raeece"/>
        </authorList>
    </citation>
    <scope>NUCLEOTIDE SEQUENCE</scope>
</reference>
<dbReference type="Gene3D" id="3.90.176.10">
    <property type="entry name" value="Toxin ADP-ribosyltransferase, Chain A, domain 1"/>
    <property type="match status" value="1"/>
</dbReference>
<name>A0A0G4HY05_9ALVE</name>
<gene>
    <name evidence="2" type="ORF">Cvel_9391</name>
</gene>
<sequence>MLLEHAITGKRDEWESSGALYKGTAEGGFGLPPSFPIDYALVIFVHTLDDPAVCLSVNKVMYSPERSAGPGGISPELRACLNYIQFLDTALEALPSHYHYRGEVRRGVPWVFPSVDHHDPVGHFTRNSLIQWYEFKSTTKEAHVMMEEAFCGPRPGPRTVFVIQASQAYDIEKFSLFQEEACEFEVLFRPLSTFWVTSAQQFITDPKETVFLLKSGFPDVVNLVQVDAQRAASPSVSSSSSSSSPSMVQPDEVERAATKRQREEAEDSTDDIEETRENAHRKKDRRLLRSTKIESPSFKWNVELSEGFGGHQPVETTSDAFVVVACLSIPSASRAQAQLRVKRTLSSRLPLKQIQAVSSLAYHRRTGLDDVRPPPVPGRTAPPLGGSGSP</sequence>
<protein>
    <submittedName>
        <fullName evidence="2">Uncharacterized protein</fullName>
    </submittedName>
</protein>
<proteinExistence type="predicted"/>
<evidence type="ECO:0000256" key="1">
    <source>
        <dbReference type="SAM" id="MobiDB-lite"/>
    </source>
</evidence>
<feature type="compositionally biased region" description="Acidic residues" evidence="1">
    <location>
        <begin position="264"/>
        <end position="274"/>
    </location>
</feature>
<feature type="region of interest" description="Disordered" evidence="1">
    <location>
        <begin position="365"/>
        <end position="390"/>
    </location>
</feature>
<dbReference type="VEuPathDB" id="CryptoDB:Cvel_9391"/>
<dbReference type="AlphaFoldDB" id="A0A0G4HY05"/>
<dbReference type="EMBL" id="CDMZ01004320">
    <property type="protein sequence ID" value="CEM49392.1"/>
    <property type="molecule type" value="Genomic_DNA"/>
</dbReference>
<dbReference type="SUPFAM" id="SSF56399">
    <property type="entry name" value="ADP-ribosylation"/>
    <property type="match status" value="1"/>
</dbReference>
<feature type="compositionally biased region" description="Low complexity" evidence="1">
    <location>
        <begin position="233"/>
        <end position="246"/>
    </location>
</feature>
<feature type="compositionally biased region" description="Basic residues" evidence="1">
    <location>
        <begin position="279"/>
        <end position="288"/>
    </location>
</feature>
<accession>A0A0G4HY05</accession>
<feature type="compositionally biased region" description="Basic and acidic residues" evidence="1">
    <location>
        <begin position="252"/>
        <end position="263"/>
    </location>
</feature>
<feature type="region of interest" description="Disordered" evidence="1">
    <location>
        <begin position="232"/>
        <end position="288"/>
    </location>
</feature>